<protein>
    <submittedName>
        <fullName evidence="1">Uncharacterized protein</fullName>
    </submittedName>
</protein>
<reference evidence="1 2" key="1">
    <citation type="submission" date="2012-05" db="EMBL/GenBank/DDBJ databases">
        <title>Finished chromosome of genome of Oscillatoria sp. PCC 7112.</title>
        <authorList>
            <consortium name="US DOE Joint Genome Institute"/>
            <person name="Gugger M."/>
            <person name="Coursin T."/>
            <person name="Rippka R."/>
            <person name="Tandeau De Marsac N."/>
            <person name="Huntemann M."/>
            <person name="Wei C.-L."/>
            <person name="Han J."/>
            <person name="Detter J.C."/>
            <person name="Han C."/>
            <person name="Tapia R."/>
            <person name="Davenport K."/>
            <person name="Daligault H."/>
            <person name="Erkkila T."/>
            <person name="Gu W."/>
            <person name="Munk A.C.C."/>
            <person name="Teshima H."/>
            <person name="Xu Y."/>
            <person name="Chain P."/>
            <person name="Chen A."/>
            <person name="Krypides N."/>
            <person name="Mavromatis K."/>
            <person name="Markowitz V."/>
            <person name="Szeto E."/>
            <person name="Ivanova N."/>
            <person name="Mikhailova N."/>
            <person name="Ovchinnikova G."/>
            <person name="Pagani I."/>
            <person name="Pati A."/>
            <person name="Goodwin L."/>
            <person name="Peters L."/>
            <person name="Pitluck S."/>
            <person name="Woyke T."/>
            <person name="Kerfeld C."/>
        </authorList>
    </citation>
    <scope>NUCLEOTIDE SEQUENCE [LARGE SCALE GENOMIC DNA]</scope>
    <source>
        <strain evidence="1 2">PCC 7112</strain>
    </source>
</reference>
<dbReference type="KEGG" id="oni:Osc7112_4101"/>
<keyword evidence="2" id="KW-1185">Reference proteome</keyword>
<sequence>MLRDSDNPEKSWEDLEAELLPHRPFYAPGETEIEKDLYAKRRCAQQKMKAEKRPDIAGRSYYYCTETNNDD</sequence>
<dbReference type="STRING" id="179408.Osc7112_4101"/>
<organism evidence="1 2">
    <name type="scientific">Phormidium nigroviride PCC 7112</name>
    <dbReference type="NCBI Taxonomy" id="179408"/>
    <lineage>
        <taxon>Bacteria</taxon>
        <taxon>Bacillati</taxon>
        <taxon>Cyanobacteriota</taxon>
        <taxon>Cyanophyceae</taxon>
        <taxon>Oscillatoriophycideae</taxon>
        <taxon>Oscillatoriales</taxon>
        <taxon>Oscillatoriaceae</taxon>
        <taxon>Phormidium</taxon>
    </lineage>
</organism>
<name>K9VLL2_9CYAN</name>
<accession>K9VLL2</accession>
<dbReference type="Proteomes" id="UP000010478">
    <property type="component" value="Chromosome"/>
</dbReference>
<dbReference type="RefSeq" id="WP_015177674.1">
    <property type="nucleotide sequence ID" value="NC_019729.1"/>
</dbReference>
<gene>
    <name evidence="1" type="ORF">Osc7112_4101</name>
</gene>
<dbReference type="HOGENOM" id="CLU_2736161_0_0_3"/>
<evidence type="ECO:0000313" key="1">
    <source>
        <dbReference type="EMBL" id="AFZ08429.1"/>
    </source>
</evidence>
<evidence type="ECO:0000313" key="2">
    <source>
        <dbReference type="Proteomes" id="UP000010478"/>
    </source>
</evidence>
<dbReference type="AlphaFoldDB" id="K9VLL2"/>
<dbReference type="EMBL" id="CP003614">
    <property type="protein sequence ID" value="AFZ08429.1"/>
    <property type="molecule type" value="Genomic_DNA"/>
</dbReference>
<proteinExistence type="predicted"/>